<evidence type="ECO:0000313" key="3">
    <source>
        <dbReference type="EMBL" id="MPM61954.1"/>
    </source>
</evidence>
<dbReference type="InterPro" id="IPR001387">
    <property type="entry name" value="Cro/C1-type_HTH"/>
</dbReference>
<gene>
    <name evidence="3" type="ORF">SDC9_108818</name>
</gene>
<dbReference type="PANTHER" id="PTHR46558:SF4">
    <property type="entry name" value="DNA-BIDING PHAGE PROTEIN"/>
    <property type="match status" value="1"/>
</dbReference>
<evidence type="ECO:0000256" key="1">
    <source>
        <dbReference type="ARBA" id="ARBA00023125"/>
    </source>
</evidence>
<name>A0A645BJM7_9ZZZZ</name>
<accession>A0A645BJM7</accession>
<evidence type="ECO:0000259" key="2">
    <source>
        <dbReference type="PROSITE" id="PS50943"/>
    </source>
</evidence>
<dbReference type="CDD" id="cd00093">
    <property type="entry name" value="HTH_XRE"/>
    <property type="match status" value="1"/>
</dbReference>
<proteinExistence type="predicted"/>
<protein>
    <recommendedName>
        <fullName evidence="2">HTH cro/C1-type domain-containing protein</fullName>
    </recommendedName>
</protein>
<feature type="domain" description="HTH cro/C1-type" evidence="2">
    <location>
        <begin position="9"/>
        <end position="63"/>
    </location>
</feature>
<dbReference type="Gene3D" id="1.10.260.40">
    <property type="entry name" value="lambda repressor-like DNA-binding domains"/>
    <property type="match status" value="1"/>
</dbReference>
<dbReference type="AlphaFoldDB" id="A0A645BJM7"/>
<dbReference type="InterPro" id="IPR010982">
    <property type="entry name" value="Lambda_DNA-bd_dom_sf"/>
</dbReference>
<dbReference type="GO" id="GO:0003677">
    <property type="term" value="F:DNA binding"/>
    <property type="evidence" value="ECO:0007669"/>
    <property type="project" value="UniProtKB-KW"/>
</dbReference>
<dbReference type="PANTHER" id="PTHR46558">
    <property type="entry name" value="TRACRIPTIONAL REGULATORY PROTEIN-RELATED-RELATED"/>
    <property type="match status" value="1"/>
</dbReference>
<keyword evidence="1" id="KW-0238">DNA-binding</keyword>
<reference evidence="3" key="1">
    <citation type="submission" date="2019-08" db="EMBL/GenBank/DDBJ databases">
        <authorList>
            <person name="Kucharzyk K."/>
            <person name="Murdoch R.W."/>
            <person name="Higgins S."/>
            <person name="Loffler F."/>
        </authorList>
    </citation>
    <scope>NUCLEOTIDE SEQUENCE</scope>
</reference>
<sequence length="308" mass="36058">MKQNIGNKIRELRETRNFTPNDLAEKTGVSLATVYNWEQGKTLPASELLPVLASVLNTTIDNIMMYNIHEQIKQSISRYYFDLDLDEYEKAMDLVKLGGEARIDTETEYRLISIEMTHLIHQSHNLIDHINELLNKTRDLDQEKMFQIHNQKILLQILYYGAYDVLDELKSKADLNPTLQSYYNLIFGYLVTGQSNSALQLCEEVQMTFQSRNLDVLLAECQWRSGKIDLACETLWKILKSRSKYPSLVIIIAHEMLYRILLKIPDTRQITELMTYSIDWLPEEFSKNGYDPQQARSKFESRLKRFTN</sequence>
<dbReference type="SUPFAM" id="SSF47413">
    <property type="entry name" value="lambda repressor-like DNA-binding domains"/>
    <property type="match status" value="1"/>
</dbReference>
<dbReference type="PROSITE" id="PS50943">
    <property type="entry name" value="HTH_CROC1"/>
    <property type="match status" value="1"/>
</dbReference>
<dbReference type="Pfam" id="PF01381">
    <property type="entry name" value="HTH_3"/>
    <property type="match status" value="1"/>
</dbReference>
<comment type="caution">
    <text evidence="3">The sequence shown here is derived from an EMBL/GenBank/DDBJ whole genome shotgun (WGS) entry which is preliminary data.</text>
</comment>
<dbReference type="EMBL" id="VSSQ01018614">
    <property type="protein sequence ID" value="MPM61954.1"/>
    <property type="molecule type" value="Genomic_DNA"/>
</dbReference>
<organism evidence="3">
    <name type="scientific">bioreactor metagenome</name>
    <dbReference type="NCBI Taxonomy" id="1076179"/>
    <lineage>
        <taxon>unclassified sequences</taxon>
        <taxon>metagenomes</taxon>
        <taxon>ecological metagenomes</taxon>
    </lineage>
</organism>
<dbReference type="SMART" id="SM00530">
    <property type="entry name" value="HTH_XRE"/>
    <property type="match status" value="1"/>
</dbReference>